<proteinExistence type="predicted"/>
<evidence type="ECO:0000313" key="3">
    <source>
        <dbReference type="Proteomes" id="UP001196413"/>
    </source>
</evidence>
<feature type="region of interest" description="Disordered" evidence="1">
    <location>
        <begin position="69"/>
        <end position="95"/>
    </location>
</feature>
<feature type="non-terminal residue" evidence="2">
    <location>
        <position position="1"/>
    </location>
</feature>
<accession>A0AAD5QQC8</accession>
<comment type="caution">
    <text evidence="2">The sequence shown here is derived from an EMBL/GenBank/DDBJ whole genome shotgun (WGS) entry which is preliminary data.</text>
</comment>
<sequence length="122" mass="13890">MEPEFYYLKKEARHYQFSCTRYGNWSITHGIRAAQRLITGRKKMPHNMFEPLKQKSTCVHEKRVRFAADVKTDPKPKAISPPPKPSDVTAPPPSVPFAIKDEVELLRSGTVNKRGGRVKSQA</sequence>
<gene>
    <name evidence="2" type="ORF">KIN20_019720</name>
</gene>
<dbReference type="EMBL" id="JAHQIW010003938">
    <property type="protein sequence ID" value="KAJ1360688.1"/>
    <property type="molecule type" value="Genomic_DNA"/>
</dbReference>
<dbReference type="AlphaFoldDB" id="A0AAD5QQC8"/>
<name>A0AAD5QQC8_PARTN</name>
<evidence type="ECO:0000313" key="2">
    <source>
        <dbReference type="EMBL" id="KAJ1360688.1"/>
    </source>
</evidence>
<reference evidence="2" key="1">
    <citation type="submission" date="2021-06" db="EMBL/GenBank/DDBJ databases">
        <title>Parelaphostrongylus tenuis whole genome reference sequence.</title>
        <authorList>
            <person name="Garwood T.J."/>
            <person name="Larsen P.A."/>
            <person name="Fountain-Jones N.M."/>
            <person name="Garbe J.R."/>
            <person name="Macchietto M.G."/>
            <person name="Kania S.A."/>
            <person name="Gerhold R.W."/>
            <person name="Richards J.E."/>
            <person name="Wolf T.M."/>
        </authorList>
    </citation>
    <scope>NUCLEOTIDE SEQUENCE</scope>
    <source>
        <strain evidence="2">MNPRO001-30</strain>
        <tissue evidence="2">Meninges</tissue>
    </source>
</reference>
<keyword evidence="3" id="KW-1185">Reference proteome</keyword>
<feature type="compositionally biased region" description="Pro residues" evidence="1">
    <location>
        <begin position="79"/>
        <end position="95"/>
    </location>
</feature>
<organism evidence="2 3">
    <name type="scientific">Parelaphostrongylus tenuis</name>
    <name type="common">Meningeal worm</name>
    <dbReference type="NCBI Taxonomy" id="148309"/>
    <lineage>
        <taxon>Eukaryota</taxon>
        <taxon>Metazoa</taxon>
        <taxon>Ecdysozoa</taxon>
        <taxon>Nematoda</taxon>
        <taxon>Chromadorea</taxon>
        <taxon>Rhabditida</taxon>
        <taxon>Rhabditina</taxon>
        <taxon>Rhabditomorpha</taxon>
        <taxon>Strongyloidea</taxon>
        <taxon>Metastrongylidae</taxon>
        <taxon>Parelaphostrongylus</taxon>
    </lineage>
</organism>
<dbReference type="Proteomes" id="UP001196413">
    <property type="component" value="Unassembled WGS sequence"/>
</dbReference>
<protein>
    <submittedName>
        <fullName evidence="2">Uncharacterized protein</fullName>
    </submittedName>
</protein>
<evidence type="ECO:0000256" key="1">
    <source>
        <dbReference type="SAM" id="MobiDB-lite"/>
    </source>
</evidence>